<organism evidence="2 3">
    <name type="scientific">Zancudomyces culisetae</name>
    <name type="common">Gut fungus</name>
    <name type="synonym">Smittium culisetae</name>
    <dbReference type="NCBI Taxonomy" id="1213189"/>
    <lineage>
        <taxon>Eukaryota</taxon>
        <taxon>Fungi</taxon>
        <taxon>Fungi incertae sedis</taxon>
        <taxon>Zoopagomycota</taxon>
        <taxon>Kickxellomycotina</taxon>
        <taxon>Harpellomycetes</taxon>
        <taxon>Harpellales</taxon>
        <taxon>Legeriomycetaceae</taxon>
        <taxon>Zancudomyces</taxon>
    </lineage>
</organism>
<dbReference type="GO" id="GO:0005739">
    <property type="term" value="C:mitochondrion"/>
    <property type="evidence" value="ECO:0007669"/>
    <property type="project" value="UniProtKB-SubCell"/>
</dbReference>
<evidence type="ECO:0000256" key="1">
    <source>
        <dbReference type="RuleBase" id="RU363045"/>
    </source>
</evidence>
<dbReference type="InterPro" id="IPR016031">
    <property type="entry name" value="Trp_RNA-bd_attenuator-like_dom"/>
</dbReference>
<dbReference type="AlphaFoldDB" id="A0A1R1PTG2"/>
<dbReference type="OrthoDB" id="1705416at2759"/>
<proteinExistence type="inferred from homology"/>
<keyword evidence="3" id="KW-1185">Reference proteome</keyword>
<dbReference type="Proteomes" id="UP000188320">
    <property type="component" value="Unassembled WGS sequence"/>
</dbReference>
<sequence length="203" mass="23051">MAYTSLITIKSVLGLASNLGSGFLKFDKVSGNGTVVFASRGGLHRLSLSENEEYLVNSKHVVAWDSNVNIKRDEDEPVVRKLWKYGQFDKTASSVGSPTQKQEQESKVATKKPYLQRITEYFKTRATRLLTFIKNGSLASVQYLSVYLWDLLKLYLWRTRRYIRNGFNSTVFFRVCGPGDVYLTSTTTKSIYDSVSQRLTSSK</sequence>
<dbReference type="SUPFAM" id="SSF51219">
    <property type="entry name" value="TRAP-like"/>
    <property type="match status" value="1"/>
</dbReference>
<gene>
    <name evidence="2" type="ORF">AX774_g2195</name>
</gene>
<dbReference type="EMBL" id="LSSK01000221">
    <property type="protein sequence ID" value="OMH84285.1"/>
    <property type="molecule type" value="Genomic_DNA"/>
</dbReference>
<evidence type="ECO:0000313" key="3">
    <source>
        <dbReference type="Proteomes" id="UP000188320"/>
    </source>
</evidence>
<comment type="similarity">
    <text evidence="1">Belongs to the AIM24 family.</text>
</comment>
<dbReference type="Pfam" id="PF01987">
    <property type="entry name" value="AIM24"/>
    <property type="match status" value="1"/>
</dbReference>
<name>A0A1R1PTG2_ZANCU</name>
<keyword evidence="1" id="KW-0496">Mitochondrion</keyword>
<evidence type="ECO:0000313" key="2">
    <source>
        <dbReference type="EMBL" id="OMH84285.1"/>
    </source>
</evidence>
<accession>A0A1R1PTG2</accession>
<reference evidence="3" key="1">
    <citation type="submission" date="2017-01" db="EMBL/GenBank/DDBJ databases">
        <authorList>
            <person name="Wang Y."/>
            <person name="White M."/>
            <person name="Kvist S."/>
            <person name="Moncalvo J.-M."/>
        </authorList>
    </citation>
    <scope>NUCLEOTIDE SEQUENCE [LARGE SCALE GENOMIC DNA]</scope>
    <source>
        <strain evidence="3">COL-18-3</strain>
    </source>
</reference>
<protein>
    <recommendedName>
        <fullName evidence="1">Altered inheritance of mitochondria protein 24, mitochondrial</fullName>
    </recommendedName>
</protein>
<dbReference type="InterPro" id="IPR036983">
    <property type="entry name" value="AIM24_sf"/>
</dbReference>
<comment type="subcellular location">
    <subcellularLocation>
        <location evidence="1">Mitochondrion</location>
    </subcellularLocation>
</comment>
<dbReference type="Gene3D" id="3.60.160.10">
    <property type="entry name" value="Mitochondrial biogenesis AIM24"/>
    <property type="match status" value="1"/>
</dbReference>
<dbReference type="InterPro" id="IPR002838">
    <property type="entry name" value="AIM24"/>
</dbReference>
<comment type="caution">
    <text evidence="2">The sequence shown here is derived from an EMBL/GenBank/DDBJ whole genome shotgun (WGS) entry which is preliminary data.</text>
</comment>